<protein>
    <submittedName>
        <fullName evidence="1">Uncharacterized protein</fullName>
    </submittedName>
</protein>
<dbReference type="EMBL" id="VYWO01000001">
    <property type="protein sequence ID" value="KAA9301767.1"/>
    <property type="molecule type" value="Genomic_DNA"/>
</dbReference>
<dbReference type="RefSeq" id="WP_083290559.1">
    <property type="nucleotide sequence ID" value="NZ_VYWO01000001.1"/>
</dbReference>
<proteinExistence type="predicted"/>
<comment type="caution">
    <text evidence="1">The sequence shown here is derived from an EMBL/GenBank/DDBJ whole genome shotgun (WGS) entry which is preliminary data.</text>
</comment>
<sequence length="103" mass="11580">MFTALKKACLLNQEDLIPIRPYQTLSKIIAQSKEWSLVLLSLAEETDISGESYPSNKLYFCINGQVQIANQLVEKGQAVLYPKNKAIAIEAVKDSIIFEFTEN</sequence>
<evidence type="ECO:0000313" key="2">
    <source>
        <dbReference type="Proteomes" id="UP000327148"/>
    </source>
</evidence>
<organism evidence="1 2">
    <name type="scientific">Aerococcus sanguinicola</name>
    <dbReference type="NCBI Taxonomy" id="119206"/>
    <lineage>
        <taxon>Bacteria</taxon>
        <taxon>Bacillati</taxon>
        <taxon>Bacillota</taxon>
        <taxon>Bacilli</taxon>
        <taxon>Lactobacillales</taxon>
        <taxon>Aerococcaceae</taxon>
        <taxon>Aerococcus</taxon>
    </lineage>
</organism>
<gene>
    <name evidence="1" type="ORF">F6I03_00750</name>
</gene>
<reference evidence="1 2" key="1">
    <citation type="submission" date="2019-09" db="EMBL/GenBank/DDBJ databases">
        <title>Draft genome sequence assemblies of isolates from the urinary tract.</title>
        <authorList>
            <person name="Mores C.R."/>
            <person name="Putonti C."/>
            <person name="Wolfe A.J."/>
        </authorList>
    </citation>
    <scope>NUCLEOTIDE SEQUENCE [LARGE SCALE GENOMIC DNA]</scope>
    <source>
        <strain evidence="1 2">UMB623</strain>
    </source>
</reference>
<accession>A0A5N1GLB1</accession>
<dbReference type="InterPro" id="IPR014710">
    <property type="entry name" value="RmlC-like_jellyroll"/>
</dbReference>
<dbReference type="Gene3D" id="2.60.120.10">
    <property type="entry name" value="Jelly Rolls"/>
    <property type="match status" value="1"/>
</dbReference>
<dbReference type="Proteomes" id="UP000327148">
    <property type="component" value="Unassembled WGS sequence"/>
</dbReference>
<evidence type="ECO:0000313" key="1">
    <source>
        <dbReference type="EMBL" id="KAA9301767.1"/>
    </source>
</evidence>
<name>A0A5N1GLB1_9LACT</name>
<dbReference type="AlphaFoldDB" id="A0A5N1GLB1"/>